<feature type="compositionally biased region" description="Basic residues" evidence="6">
    <location>
        <begin position="17"/>
        <end position="27"/>
    </location>
</feature>
<comment type="similarity">
    <text evidence="4">Belongs to the CHCHD7 family.</text>
</comment>
<evidence type="ECO:0000313" key="8">
    <source>
        <dbReference type="RefSeq" id="XP_002737211.1"/>
    </source>
</evidence>
<dbReference type="InterPro" id="IPR009069">
    <property type="entry name" value="Cys_alpha_HP_mot_SF"/>
</dbReference>
<feature type="region of interest" description="Disordered" evidence="6">
    <location>
        <begin position="1"/>
        <end position="29"/>
    </location>
</feature>
<dbReference type="PANTHER" id="PTHR46811:SF1">
    <property type="entry name" value="COILED-COIL-HELIX-COILED-COIL-HELIX DOMAIN-CONTAINING PROTEIN 7"/>
    <property type="match status" value="1"/>
</dbReference>
<dbReference type="Proteomes" id="UP000694865">
    <property type="component" value="Unplaced"/>
</dbReference>
<protein>
    <recommendedName>
        <fullName evidence="5">Coiled-coil-helix-coiled-coil-helix domain-containing protein 7</fullName>
    </recommendedName>
</protein>
<evidence type="ECO:0000313" key="7">
    <source>
        <dbReference type="Proteomes" id="UP000694865"/>
    </source>
</evidence>
<keyword evidence="2" id="KW-0496">Mitochondrion</keyword>
<dbReference type="RefSeq" id="XP_002737211.1">
    <property type="nucleotide sequence ID" value="XM_002737165.2"/>
</dbReference>
<comment type="subcellular location">
    <subcellularLocation>
        <location evidence="1">Mitochondrion intermembrane space</location>
    </subcellularLocation>
</comment>
<dbReference type="InterPro" id="IPR051040">
    <property type="entry name" value="COX23"/>
</dbReference>
<name>A0ABM0GTT5_SACKO</name>
<evidence type="ECO:0000256" key="5">
    <source>
        <dbReference type="ARBA" id="ARBA00039509"/>
    </source>
</evidence>
<dbReference type="SUPFAM" id="SSF47072">
    <property type="entry name" value="Cysteine alpha-hairpin motif"/>
    <property type="match status" value="1"/>
</dbReference>
<evidence type="ECO:0000256" key="4">
    <source>
        <dbReference type="ARBA" id="ARBA00038205"/>
    </source>
</evidence>
<keyword evidence="7" id="KW-1185">Reference proteome</keyword>
<feature type="region of interest" description="Disordered" evidence="6">
    <location>
        <begin position="80"/>
        <end position="106"/>
    </location>
</feature>
<evidence type="ECO:0000256" key="1">
    <source>
        <dbReference type="ARBA" id="ARBA00004569"/>
    </source>
</evidence>
<dbReference type="PROSITE" id="PS51808">
    <property type="entry name" value="CHCH"/>
    <property type="match status" value="1"/>
</dbReference>
<evidence type="ECO:0000256" key="6">
    <source>
        <dbReference type="SAM" id="MobiDB-lite"/>
    </source>
</evidence>
<accession>A0ABM0GTT5</accession>
<reference evidence="8" key="1">
    <citation type="submission" date="2025-08" db="UniProtKB">
        <authorList>
            <consortium name="RefSeq"/>
        </authorList>
    </citation>
    <scope>IDENTIFICATION</scope>
    <source>
        <tissue evidence="8">Testes</tissue>
    </source>
</reference>
<sequence length="106" mass="12390">MSYEGSDGPPESGIPNRKARGPNKKAKRLLDEENNPCLSEANASYKCLRDTNYERDLCYHEFVTYKNCKKFWNNVMINRRRKGIKPPLPPPEDRDQIRNGIDYNNQ</sequence>
<keyword evidence="3" id="KW-1015">Disulfide bond</keyword>
<evidence type="ECO:0000256" key="2">
    <source>
        <dbReference type="ARBA" id="ARBA00023128"/>
    </source>
</evidence>
<proteinExistence type="inferred from homology"/>
<organism evidence="7 8">
    <name type="scientific">Saccoglossus kowalevskii</name>
    <name type="common">Acorn worm</name>
    <dbReference type="NCBI Taxonomy" id="10224"/>
    <lineage>
        <taxon>Eukaryota</taxon>
        <taxon>Metazoa</taxon>
        <taxon>Hemichordata</taxon>
        <taxon>Enteropneusta</taxon>
        <taxon>Harrimaniidae</taxon>
        <taxon>Saccoglossus</taxon>
    </lineage>
</organism>
<dbReference type="GeneID" id="100372929"/>
<gene>
    <name evidence="8" type="primary">LOC100372929</name>
</gene>
<evidence type="ECO:0000256" key="3">
    <source>
        <dbReference type="ARBA" id="ARBA00023157"/>
    </source>
</evidence>
<dbReference type="PANTHER" id="PTHR46811">
    <property type="entry name" value="COILED-COIL-HELIX-COILED-COIL-HELIX DOMAIN-CONTAINING PROTEIN 7"/>
    <property type="match status" value="1"/>
</dbReference>